<comment type="catalytic activity">
    <reaction evidence="3">
        <text>[thioredoxin]-disulfide + sulfite + adenosine 3',5'-bisphosphate + 2 H(+) = [thioredoxin]-dithiol + 3'-phosphoadenylyl sulfate</text>
        <dbReference type="Rhea" id="RHEA:11724"/>
        <dbReference type="Rhea" id="RHEA-COMP:10698"/>
        <dbReference type="Rhea" id="RHEA-COMP:10700"/>
        <dbReference type="ChEBI" id="CHEBI:15378"/>
        <dbReference type="ChEBI" id="CHEBI:17359"/>
        <dbReference type="ChEBI" id="CHEBI:29950"/>
        <dbReference type="ChEBI" id="CHEBI:50058"/>
        <dbReference type="ChEBI" id="CHEBI:58339"/>
        <dbReference type="ChEBI" id="CHEBI:58343"/>
        <dbReference type="EC" id="1.8.4.8"/>
    </reaction>
</comment>
<comment type="caution">
    <text evidence="3">Lacks conserved residue(s) required for the propagation of feature annotation.</text>
</comment>
<dbReference type="InterPro" id="IPR004511">
    <property type="entry name" value="PAPS/APS_Rdtase"/>
</dbReference>
<name>A0ABV3Q8Y2_9GAMM</name>
<dbReference type="GO" id="GO:0004604">
    <property type="term" value="F:phosphoadenylyl-sulfate reductase (thioredoxin) activity"/>
    <property type="evidence" value="ECO:0007669"/>
    <property type="project" value="UniProtKB-EC"/>
</dbReference>
<dbReference type="PANTHER" id="PTHR46509:SF1">
    <property type="entry name" value="PHOSPHOADENOSINE PHOSPHOSULFATE REDUCTASE"/>
    <property type="match status" value="1"/>
</dbReference>
<keyword evidence="7" id="KW-1185">Reference proteome</keyword>
<organism evidence="6 7">
    <name type="scientific">Rhodanobacter lycopersici</name>
    <dbReference type="NCBI Taxonomy" id="3162487"/>
    <lineage>
        <taxon>Bacteria</taxon>
        <taxon>Pseudomonadati</taxon>
        <taxon>Pseudomonadota</taxon>
        <taxon>Gammaproteobacteria</taxon>
        <taxon>Lysobacterales</taxon>
        <taxon>Rhodanobacteraceae</taxon>
        <taxon>Rhodanobacter</taxon>
    </lineage>
</organism>
<evidence type="ECO:0000313" key="6">
    <source>
        <dbReference type="EMBL" id="MEW9570129.1"/>
    </source>
</evidence>
<comment type="caution">
    <text evidence="6">The sequence shown here is derived from an EMBL/GenBank/DDBJ whole genome shotgun (WGS) entry which is preliminary data.</text>
</comment>
<dbReference type="Gene3D" id="3.40.50.620">
    <property type="entry name" value="HUPs"/>
    <property type="match status" value="1"/>
</dbReference>
<keyword evidence="2 3" id="KW-0560">Oxidoreductase</keyword>
<dbReference type="PANTHER" id="PTHR46509">
    <property type="entry name" value="PHOSPHOADENOSINE PHOSPHOSULFATE REDUCTASE"/>
    <property type="match status" value="1"/>
</dbReference>
<dbReference type="EC" id="1.8.4.8" evidence="3"/>
<dbReference type="EMBL" id="JBFOHK010000001">
    <property type="protein sequence ID" value="MEW9570129.1"/>
    <property type="molecule type" value="Genomic_DNA"/>
</dbReference>
<comment type="function">
    <text evidence="3">Catalyzes the formation of sulfite from phosphoadenosine 5'-phosphosulfate (PAPS) using thioredoxin as an electron donor.</text>
</comment>
<dbReference type="PIRSF" id="PIRSF000857">
    <property type="entry name" value="PAPS_reductase"/>
    <property type="match status" value="1"/>
</dbReference>
<comment type="subcellular location">
    <subcellularLocation>
        <location evidence="3">Cytoplasm</location>
    </subcellularLocation>
</comment>
<gene>
    <name evidence="3" type="primary">cysH</name>
    <name evidence="6" type="ORF">ABQJ54_00010</name>
</gene>
<evidence type="ECO:0000256" key="2">
    <source>
        <dbReference type="ARBA" id="ARBA00023002"/>
    </source>
</evidence>
<dbReference type="InterPro" id="IPR002500">
    <property type="entry name" value="PAPS_reduct_dom"/>
</dbReference>
<evidence type="ECO:0000256" key="3">
    <source>
        <dbReference type="HAMAP-Rule" id="MF_00063"/>
    </source>
</evidence>
<evidence type="ECO:0000256" key="1">
    <source>
        <dbReference type="ARBA" id="ARBA00009732"/>
    </source>
</evidence>
<evidence type="ECO:0000313" key="7">
    <source>
        <dbReference type="Proteomes" id="UP001556220"/>
    </source>
</evidence>
<dbReference type="Pfam" id="PF01507">
    <property type="entry name" value="PAPS_reduct"/>
    <property type="match status" value="1"/>
</dbReference>
<proteinExistence type="inferred from homology"/>
<keyword evidence="3" id="KW-0963">Cytoplasm</keyword>
<comment type="pathway">
    <text evidence="3">Sulfur metabolism; hydrogen sulfide biosynthesis; sulfite from sulfate: step 3/3.</text>
</comment>
<protein>
    <recommendedName>
        <fullName evidence="3">Phosphoadenosine 5'-phosphosulfate reductase</fullName>
        <shortName evidence="3">PAPS reductase</shortName>
        <ecNumber evidence="3">1.8.4.8</ecNumber>
    </recommendedName>
    <alternativeName>
        <fullName evidence="3">3'-phosphoadenylylsulfate reductase</fullName>
    </alternativeName>
    <alternativeName>
        <fullName evidence="3">PAPS reductase, thioredoxin dependent</fullName>
    </alternativeName>
    <alternativeName>
        <fullName evidence="3">PAPS sulfotransferase</fullName>
    </alternativeName>
    <alternativeName>
        <fullName evidence="3">PAdoPS reductase</fullName>
    </alternativeName>
</protein>
<comment type="similarity">
    <text evidence="1 3">Belongs to the PAPS reductase family. CysH subfamily.</text>
</comment>
<reference evidence="6 7" key="1">
    <citation type="submission" date="2024-06" db="EMBL/GenBank/DDBJ databases">
        <authorList>
            <person name="Woo H."/>
        </authorList>
    </citation>
    <scope>NUCLEOTIDE SEQUENCE [LARGE SCALE GENOMIC DNA]</scope>
    <source>
        <strain evidence="6 7">Si-c</strain>
    </source>
</reference>
<evidence type="ECO:0000256" key="4">
    <source>
        <dbReference type="SAM" id="MobiDB-lite"/>
    </source>
</evidence>
<sequence>MSAPDLPADGDDVEALLALNHWLARRDAEARVRWMLEHVPGAHALSSSFGAQAAVSLHLLASHAPDIPVILIDTGYLFPETYQFVDTLSERLALNLKVYRPSIGRAWAEARYGKLWEQGIEGLDRYNRIRKVEPMQRALAELGVQGWFAGLRRSQSRSRRAIDFVEWRPDPSTASKGGGRASDGSSRPVRQGVSDGGGSGHAPDPPIRRSTGKAILRNPGMGRWKLHPIADWSDRDVGRYLQRHGLPYHPLWEQGYISIGDTHTTQRWEPGMDAEDTRFFGLKRECGLHELP</sequence>
<accession>A0ABV3Q8Y2</accession>
<evidence type="ECO:0000259" key="5">
    <source>
        <dbReference type="Pfam" id="PF01507"/>
    </source>
</evidence>
<feature type="region of interest" description="Disordered" evidence="4">
    <location>
        <begin position="162"/>
        <end position="214"/>
    </location>
</feature>
<feature type="active site" description="Nucleophile; cysteine thiosulfonate intermediate" evidence="3">
    <location>
        <position position="286"/>
    </location>
</feature>
<dbReference type="RefSeq" id="WP_367852236.1">
    <property type="nucleotide sequence ID" value="NZ_JBFOHK010000001.1"/>
</dbReference>
<dbReference type="Proteomes" id="UP001556220">
    <property type="component" value="Unassembled WGS sequence"/>
</dbReference>
<dbReference type="InterPro" id="IPR014729">
    <property type="entry name" value="Rossmann-like_a/b/a_fold"/>
</dbReference>
<dbReference type="CDD" id="cd23945">
    <property type="entry name" value="PAPS_reductase"/>
    <property type="match status" value="1"/>
</dbReference>
<dbReference type="NCBIfam" id="NF002537">
    <property type="entry name" value="PRK02090.1"/>
    <property type="match status" value="1"/>
</dbReference>
<feature type="domain" description="Phosphoadenosine phosphosulphate reductase" evidence="5">
    <location>
        <begin position="44"/>
        <end position="266"/>
    </location>
</feature>
<dbReference type="SUPFAM" id="SSF52402">
    <property type="entry name" value="Adenine nucleotide alpha hydrolases-like"/>
    <property type="match status" value="1"/>
</dbReference>
<dbReference type="HAMAP" id="MF_00063">
    <property type="entry name" value="CysH"/>
    <property type="match status" value="1"/>
</dbReference>